<dbReference type="InterPro" id="IPR052901">
    <property type="entry name" value="Bact_TGase-like"/>
</dbReference>
<keyword evidence="3" id="KW-0378">Hydrolase</keyword>
<feature type="transmembrane region" description="Helical" evidence="1">
    <location>
        <begin position="20"/>
        <end position="40"/>
    </location>
</feature>
<feature type="transmembrane region" description="Helical" evidence="1">
    <location>
        <begin position="152"/>
        <end position="174"/>
    </location>
</feature>
<dbReference type="InterPro" id="IPR025403">
    <property type="entry name" value="TgpA-like_C"/>
</dbReference>
<accession>A0A1N6QZ73</accession>
<keyword evidence="1" id="KW-0812">Transmembrane</keyword>
<dbReference type="AlphaFoldDB" id="A0A1N6QZ73"/>
<dbReference type="GO" id="GO:0006508">
    <property type="term" value="P:proteolysis"/>
    <property type="evidence" value="ECO:0007669"/>
    <property type="project" value="UniProtKB-KW"/>
</dbReference>
<evidence type="ECO:0000313" key="4">
    <source>
        <dbReference type="Proteomes" id="UP000186079"/>
    </source>
</evidence>
<dbReference type="SMART" id="SM00460">
    <property type="entry name" value="TGc"/>
    <property type="match status" value="1"/>
</dbReference>
<dbReference type="Gene3D" id="3.10.620.30">
    <property type="match status" value="1"/>
</dbReference>
<reference evidence="3 4" key="1">
    <citation type="submission" date="2017-01" db="EMBL/GenBank/DDBJ databases">
        <authorList>
            <person name="Mah S.A."/>
            <person name="Swanson W.J."/>
            <person name="Moy G.W."/>
            <person name="Vacquier V.D."/>
        </authorList>
    </citation>
    <scope>NUCLEOTIDE SEQUENCE [LARGE SCALE GENOMIC DNA]</scope>
    <source>
        <strain evidence="3 4">ATCC 29606</strain>
    </source>
</reference>
<dbReference type="Pfam" id="PF11992">
    <property type="entry name" value="TgpA_N"/>
    <property type="match status" value="1"/>
</dbReference>
<dbReference type="Proteomes" id="UP000186079">
    <property type="component" value="Unassembled WGS sequence"/>
</dbReference>
<feature type="transmembrane region" description="Helical" evidence="1">
    <location>
        <begin position="122"/>
        <end position="140"/>
    </location>
</feature>
<dbReference type="PANTHER" id="PTHR42736">
    <property type="entry name" value="PROTEIN-GLUTAMINE GAMMA-GLUTAMYLTRANSFERASE"/>
    <property type="match status" value="1"/>
</dbReference>
<evidence type="ECO:0000313" key="3">
    <source>
        <dbReference type="EMBL" id="SIQ21885.1"/>
    </source>
</evidence>
<dbReference type="PROSITE" id="PS51257">
    <property type="entry name" value="PROKAR_LIPOPROTEIN"/>
    <property type="match status" value="1"/>
</dbReference>
<evidence type="ECO:0000259" key="2">
    <source>
        <dbReference type="SMART" id="SM00460"/>
    </source>
</evidence>
<dbReference type="InterPro" id="IPR002931">
    <property type="entry name" value="Transglutaminase-like"/>
</dbReference>
<dbReference type="Pfam" id="PF13559">
    <property type="entry name" value="DUF4129"/>
    <property type="match status" value="1"/>
</dbReference>
<dbReference type="InterPro" id="IPR021878">
    <property type="entry name" value="TgpA_N"/>
</dbReference>
<dbReference type="InterPro" id="IPR038765">
    <property type="entry name" value="Papain-like_cys_pep_sf"/>
</dbReference>
<feature type="transmembrane region" description="Helical" evidence="1">
    <location>
        <begin position="98"/>
        <end position="116"/>
    </location>
</feature>
<feature type="transmembrane region" description="Helical" evidence="1">
    <location>
        <begin position="542"/>
        <end position="564"/>
    </location>
</feature>
<dbReference type="Pfam" id="PF01841">
    <property type="entry name" value="Transglut_core"/>
    <property type="match status" value="1"/>
</dbReference>
<gene>
    <name evidence="3" type="ORF">SAMN05421672_10475</name>
</gene>
<organism evidence="3 4">
    <name type="scientific">Pseudomonas flexibilis</name>
    <dbReference type="NCBI Taxonomy" id="706570"/>
    <lineage>
        <taxon>Bacteria</taxon>
        <taxon>Pseudomonadati</taxon>
        <taxon>Pseudomonadota</taxon>
        <taxon>Gammaproteobacteria</taxon>
        <taxon>Pseudomonadales</taxon>
        <taxon>Pseudomonadaceae</taxon>
        <taxon>Pseudomonas</taxon>
    </lineage>
</organism>
<dbReference type="PANTHER" id="PTHR42736:SF1">
    <property type="entry name" value="PROTEIN-GLUTAMINE GAMMA-GLUTAMYLTRANSFERASE"/>
    <property type="match status" value="1"/>
</dbReference>
<protein>
    <submittedName>
        <fullName evidence="3">Transglutaminase-like enzyme, putative cysteine protease</fullName>
    </submittedName>
</protein>
<feature type="domain" description="Transglutaminase-like" evidence="2">
    <location>
        <begin position="392"/>
        <end position="463"/>
    </location>
</feature>
<dbReference type="SUPFAM" id="SSF54001">
    <property type="entry name" value="Cysteine proteinases"/>
    <property type="match status" value="1"/>
</dbReference>
<dbReference type="EMBL" id="FTMC01000004">
    <property type="protein sequence ID" value="SIQ21885.1"/>
    <property type="molecule type" value="Genomic_DNA"/>
</dbReference>
<sequence length="649" mass="73197">MPRHALSWLLTAQLLVILPFVAYLPAWLVLLWLGCAAWRVQVYRMRVPLPPSWLKGLLLLAVLLGLALSSSGFDLNAAAALLVAAFILKVLEMHRRRDALVVVFLGFFVLVTGFLFDSGLLATLYSLVPFVALLAALIGLQESELARRPVRTLRLAGTLLLQALPLLLVLFVLFPRLGPLWSLPQVKQQGVSGLSDRMAPGDIVELSQSSALAFRVGFDGAAPPRTELYWRALTLERFDGREWSQDAAPAWPSAPQWQAQGEPLRYSVVMEPSNRTWLYGLDVAQTELPRVRQGADFRLEHWRPVDQPLLYPVTSWPAAVRELTAPAATLQRALQLPDAGNPQARLWARQLRADHDQPQALVQAMLSHFREQPYVYSLRPPPVGVHIIDDFLFASRKGFCLHYAGAMTFVLRAAGIPARLVVGYQGGEYNPSGNYLTVRQFDAHAWVEYWLPELGWQRVDPTFAVAPERIEQGLEQAVDEEQSFLADAPLNLLRYRDISWLNGLRLGWERINYGWQRWVLGYQADQQWRVLKEWFGILDGRALAGALLLLLGAPLLLLTVWLIAPWRRRADPLSRQYARFEALLARHGLRRAIGEGPRDFAERAAQALAAQREPILTFARLHEQARYADQSQSGHGLRAALTRLRRCLR</sequence>
<dbReference type="GO" id="GO:0008233">
    <property type="term" value="F:peptidase activity"/>
    <property type="evidence" value="ECO:0007669"/>
    <property type="project" value="UniProtKB-KW"/>
</dbReference>
<name>A0A1N6QZ73_9PSED</name>
<evidence type="ECO:0000256" key="1">
    <source>
        <dbReference type="SAM" id="Phobius"/>
    </source>
</evidence>
<proteinExistence type="predicted"/>
<keyword evidence="3" id="KW-0645">Protease</keyword>
<keyword evidence="1" id="KW-0472">Membrane</keyword>
<feature type="transmembrane region" description="Helical" evidence="1">
    <location>
        <begin position="75"/>
        <end position="91"/>
    </location>
</feature>
<keyword evidence="1" id="KW-1133">Transmembrane helix</keyword>
<feature type="transmembrane region" description="Helical" evidence="1">
    <location>
        <begin position="52"/>
        <end position="69"/>
    </location>
</feature>
<dbReference type="RefSeq" id="WP_039561811.1">
    <property type="nucleotide sequence ID" value="NZ_FTMC01000004.1"/>
</dbReference>